<gene>
    <name evidence="1" type="ORF">XELAEV_18031226mg</name>
</gene>
<organism evidence="1 2">
    <name type="scientific">Xenopus laevis</name>
    <name type="common">African clawed frog</name>
    <dbReference type="NCBI Taxonomy" id="8355"/>
    <lineage>
        <taxon>Eukaryota</taxon>
        <taxon>Metazoa</taxon>
        <taxon>Chordata</taxon>
        <taxon>Craniata</taxon>
        <taxon>Vertebrata</taxon>
        <taxon>Euteleostomi</taxon>
        <taxon>Amphibia</taxon>
        <taxon>Batrachia</taxon>
        <taxon>Anura</taxon>
        <taxon>Pipoidea</taxon>
        <taxon>Pipidae</taxon>
        <taxon>Xenopodinae</taxon>
        <taxon>Xenopus</taxon>
        <taxon>Xenopus</taxon>
    </lineage>
</organism>
<proteinExistence type="predicted"/>
<protein>
    <submittedName>
        <fullName evidence="1">Uncharacterized protein</fullName>
    </submittedName>
</protein>
<sequence>MEEFLHSHHQSNSVNFLCQKCPYSKVNFSDEVFFVHCLTKLDCSLFWYIRESALISYQISSCQISCLRSRITVFTFSMLKFCQVTVICTMGIK</sequence>
<dbReference type="EMBL" id="CM004476">
    <property type="protein sequence ID" value="OCT76038.1"/>
    <property type="molecule type" value="Genomic_DNA"/>
</dbReference>
<accession>A0A974HFJ6</accession>
<name>A0A974HFJ6_XENLA</name>
<dbReference type="Proteomes" id="UP000694892">
    <property type="component" value="Chromosome 6L"/>
</dbReference>
<evidence type="ECO:0000313" key="1">
    <source>
        <dbReference type="EMBL" id="OCT76038.1"/>
    </source>
</evidence>
<dbReference type="AlphaFoldDB" id="A0A974HFJ6"/>
<evidence type="ECO:0000313" key="2">
    <source>
        <dbReference type="Proteomes" id="UP000694892"/>
    </source>
</evidence>
<reference evidence="2" key="1">
    <citation type="journal article" date="2016" name="Nature">
        <title>Genome evolution in the allotetraploid frog Xenopus laevis.</title>
        <authorList>
            <person name="Session A.M."/>
            <person name="Uno Y."/>
            <person name="Kwon T."/>
            <person name="Chapman J.A."/>
            <person name="Toyoda A."/>
            <person name="Takahashi S."/>
            <person name="Fukui A."/>
            <person name="Hikosaka A."/>
            <person name="Suzuki A."/>
            <person name="Kondo M."/>
            <person name="van Heeringen S.J."/>
            <person name="Quigley I."/>
            <person name="Heinz S."/>
            <person name="Ogino H."/>
            <person name="Ochi H."/>
            <person name="Hellsten U."/>
            <person name="Lyons J.B."/>
            <person name="Simakov O."/>
            <person name="Putnam N."/>
            <person name="Stites J."/>
            <person name="Kuroki Y."/>
            <person name="Tanaka T."/>
            <person name="Michiue T."/>
            <person name="Watanabe M."/>
            <person name="Bogdanovic O."/>
            <person name="Lister R."/>
            <person name="Georgiou G."/>
            <person name="Paranjpe S.S."/>
            <person name="van Kruijsbergen I."/>
            <person name="Shu S."/>
            <person name="Carlson J."/>
            <person name="Kinoshita T."/>
            <person name="Ohta Y."/>
            <person name="Mawaribuchi S."/>
            <person name="Jenkins J."/>
            <person name="Grimwood J."/>
            <person name="Schmutz J."/>
            <person name="Mitros T."/>
            <person name="Mozaffari S.V."/>
            <person name="Suzuki Y."/>
            <person name="Haramoto Y."/>
            <person name="Yamamoto T.S."/>
            <person name="Takagi C."/>
            <person name="Heald R."/>
            <person name="Miller K."/>
            <person name="Haudenschild C."/>
            <person name="Kitzman J."/>
            <person name="Nakayama T."/>
            <person name="Izutsu Y."/>
            <person name="Robert J."/>
            <person name="Fortriede J."/>
            <person name="Burns K."/>
            <person name="Lotay V."/>
            <person name="Karimi K."/>
            <person name="Yasuoka Y."/>
            <person name="Dichmann D.S."/>
            <person name="Flajnik M.F."/>
            <person name="Houston D.W."/>
            <person name="Shendure J."/>
            <person name="DuPasquier L."/>
            <person name="Vize P.D."/>
            <person name="Zorn A.M."/>
            <person name="Ito M."/>
            <person name="Marcotte E.M."/>
            <person name="Wallingford J.B."/>
            <person name="Ito Y."/>
            <person name="Asashima M."/>
            <person name="Ueno N."/>
            <person name="Matsuda Y."/>
            <person name="Veenstra G.J."/>
            <person name="Fujiyama A."/>
            <person name="Harland R.M."/>
            <person name="Taira M."/>
            <person name="Rokhsar D.S."/>
        </authorList>
    </citation>
    <scope>NUCLEOTIDE SEQUENCE [LARGE SCALE GENOMIC DNA]</scope>
    <source>
        <strain evidence="2">J</strain>
    </source>
</reference>